<dbReference type="PROSITE" id="PS50928">
    <property type="entry name" value="ABC_TM1"/>
    <property type="match status" value="1"/>
</dbReference>
<dbReference type="PANTHER" id="PTHR42929:SF1">
    <property type="entry name" value="INNER MEMBRANE ABC TRANSPORTER PERMEASE PROTEIN YDCU-RELATED"/>
    <property type="match status" value="1"/>
</dbReference>
<dbReference type="CDD" id="cd06261">
    <property type="entry name" value="TM_PBP2"/>
    <property type="match status" value="1"/>
</dbReference>
<protein>
    <submittedName>
        <fullName evidence="10">ABC-type spermidine/putrescine transport system permease subunit I</fullName>
    </submittedName>
</protein>
<evidence type="ECO:0000256" key="8">
    <source>
        <dbReference type="RuleBase" id="RU363032"/>
    </source>
</evidence>
<dbReference type="RefSeq" id="WP_097069487.1">
    <property type="nucleotide sequence ID" value="NZ_OBMT01000003.1"/>
</dbReference>
<accession>A0A285S6M1</accession>
<evidence type="ECO:0000256" key="3">
    <source>
        <dbReference type="ARBA" id="ARBA00022448"/>
    </source>
</evidence>
<evidence type="ECO:0000313" key="10">
    <source>
        <dbReference type="EMBL" id="SOC03076.1"/>
    </source>
</evidence>
<keyword evidence="6 8" id="KW-1133">Transmembrane helix</keyword>
<dbReference type="Pfam" id="PF00528">
    <property type="entry name" value="BPD_transp_1"/>
    <property type="match status" value="1"/>
</dbReference>
<dbReference type="Gene3D" id="1.10.3720.10">
    <property type="entry name" value="MetI-like"/>
    <property type="match status" value="1"/>
</dbReference>
<organism evidence="10 11">
    <name type="scientific">Rhodobacter maris</name>
    <dbReference type="NCBI Taxonomy" id="446682"/>
    <lineage>
        <taxon>Bacteria</taxon>
        <taxon>Pseudomonadati</taxon>
        <taxon>Pseudomonadota</taxon>
        <taxon>Alphaproteobacteria</taxon>
        <taxon>Rhodobacterales</taxon>
        <taxon>Rhodobacter group</taxon>
        <taxon>Rhodobacter</taxon>
    </lineage>
</organism>
<name>A0A285S6M1_9RHOB</name>
<keyword evidence="11" id="KW-1185">Reference proteome</keyword>
<evidence type="ECO:0000256" key="1">
    <source>
        <dbReference type="ARBA" id="ARBA00004651"/>
    </source>
</evidence>
<dbReference type="PANTHER" id="PTHR42929">
    <property type="entry name" value="INNER MEMBRANE ABC TRANSPORTER PERMEASE PROTEIN YDCU-RELATED-RELATED"/>
    <property type="match status" value="1"/>
</dbReference>
<comment type="similarity">
    <text evidence="2">Belongs to the binding-protein-dependent transport system permease family. CysTW subfamily.</text>
</comment>
<evidence type="ECO:0000313" key="11">
    <source>
        <dbReference type="Proteomes" id="UP000219111"/>
    </source>
</evidence>
<feature type="transmembrane region" description="Helical" evidence="8">
    <location>
        <begin position="245"/>
        <end position="267"/>
    </location>
</feature>
<evidence type="ECO:0000256" key="7">
    <source>
        <dbReference type="ARBA" id="ARBA00023136"/>
    </source>
</evidence>
<keyword evidence="4" id="KW-1003">Cell membrane</keyword>
<dbReference type="InterPro" id="IPR000515">
    <property type="entry name" value="MetI-like"/>
</dbReference>
<feature type="domain" description="ABC transmembrane type-1" evidence="9">
    <location>
        <begin position="58"/>
        <end position="266"/>
    </location>
</feature>
<keyword evidence="5 8" id="KW-0812">Transmembrane</keyword>
<dbReference type="GO" id="GO:0005886">
    <property type="term" value="C:plasma membrane"/>
    <property type="evidence" value="ECO:0007669"/>
    <property type="project" value="UniProtKB-SubCell"/>
</dbReference>
<reference evidence="11" key="1">
    <citation type="submission" date="2017-08" db="EMBL/GenBank/DDBJ databases">
        <authorList>
            <person name="Varghese N."/>
            <person name="Submissions S."/>
        </authorList>
    </citation>
    <scope>NUCLEOTIDE SEQUENCE [LARGE SCALE GENOMIC DNA]</scope>
    <source>
        <strain evidence="11">JA276</strain>
    </source>
</reference>
<evidence type="ECO:0000256" key="4">
    <source>
        <dbReference type="ARBA" id="ARBA00022475"/>
    </source>
</evidence>
<evidence type="ECO:0000259" key="9">
    <source>
        <dbReference type="PROSITE" id="PS50928"/>
    </source>
</evidence>
<keyword evidence="3 8" id="KW-0813">Transport</keyword>
<sequence length="276" mass="30318">MFGRKASLLLITPALTMMAVLFLFPLASSLASAFWQDAEARWGMGNFWRAWQFYSADILFSLVIVVLATALVAVLAVAIAGYLTLGESRLFVALLGWLYRWPLFIPFVVAAQLMRTFLAKNGMMNTALVELGLLTPFTTQSFLDWRGIVITFVWKQTPFVALLLAGAMAALDRATIEAARNLGAKRLRLLLDVVVPQVMPSLASGLILSFVTMMSVLSVPMMINAENPTMLTVDMAWRINAYGDYGMANALGLIAYAMTGLVAWGYLRQGLKEKSA</sequence>
<feature type="transmembrane region" description="Helical" evidence="8">
    <location>
        <begin position="57"/>
        <end position="83"/>
    </location>
</feature>
<evidence type="ECO:0000256" key="5">
    <source>
        <dbReference type="ARBA" id="ARBA00022692"/>
    </source>
</evidence>
<dbReference type="AlphaFoldDB" id="A0A285S6M1"/>
<dbReference type="SUPFAM" id="SSF161098">
    <property type="entry name" value="MetI-like"/>
    <property type="match status" value="1"/>
</dbReference>
<evidence type="ECO:0000256" key="2">
    <source>
        <dbReference type="ARBA" id="ARBA00007069"/>
    </source>
</evidence>
<comment type="subcellular location">
    <subcellularLocation>
        <location evidence="1 8">Cell membrane</location>
        <topology evidence="1 8">Multi-pass membrane protein</topology>
    </subcellularLocation>
</comment>
<dbReference type="EMBL" id="OBMT01000003">
    <property type="protein sequence ID" value="SOC03076.1"/>
    <property type="molecule type" value="Genomic_DNA"/>
</dbReference>
<dbReference type="OrthoDB" id="44077at2"/>
<keyword evidence="7 8" id="KW-0472">Membrane</keyword>
<dbReference type="GO" id="GO:0055085">
    <property type="term" value="P:transmembrane transport"/>
    <property type="evidence" value="ECO:0007669"/>
    <property type="project" value="InterPro"/>
</dbReference>
<dbReference type="Proteomes" id="UP000219111">
    <property type="component" value="Unassembled WGS sequence"/>
</dbReference>
<evidence type="ECO:0000256" key="6">
    <source>
        <dbReference type="ARBA" id="ARBA00022989"/>
    </source>
</evidence>
<dbReference type="InterPro" id="IPR035906">
    <property type="entry name" value="MetI-like_sf"/>
</dbReference>
<feature type="transmembrane region" description="Helical" evidence="8">
    <location>
        <begin position="148"/>
        <end position="171"/>
    </location>
</feature>
<feature type="transmembrane region" description="Helical" evidence="8">
    <location>
        <begin position="90"/>
        <end position="114"/>
    </location>
</feature>
<proteinExistence type="inferred from homology"/>
<gene>
    <name evidence="10" type="ORF">SAMN05877831_103288</name>
</gene>